<dbReference type="Proteomes" id="UP000199159">
    <property type="component" value="Unassembled WGS sequence"/>
</dbReference>
<dbReference type="STRING" id="930152.SAMN05216565_101683"/>
<evidence type="ECO:0000313" key="2">
    <source>
        <dbReference type="Proteomes" id="UP000199159"/>
    </source>
</evidence>
<dbReference type="EMBL" id="FNJU01000001">
    <property type="protein sequence ID" value="SDP14565.1"/>
    <property type="molecule type" value="Genomic_DNA"/>
</dbReference>
<dbReference type="OrthoDB" id="2452736at2"/>
<sequence length="187" mass="21086">MKIIDVGLMANHIPAHKGIISRLELYSQSVSNGQLLTIFQKQIGMMKNHVQVMNQLLNPNQQLQVAVPPIPNNSTGYYNQPKGNIGIEEKDMLFDAHFTAVSMANENFMSASNMKAPLVKRAHIEMGLQQNDIANQFEMLAEQLGWSTNHPNATVMEQNQVMSPIPNPQAYMNMQNQFNTQNIQNKH</sequence>
<proteinExistence type="predicted"/>
<accession>A0A1H0QBW6</accession>
<name>A0A1H0QBW6_9BACI</name>
<dbReference type="AlphaFoldDB" id="A0A1H0QBW6"/>
<keyword evidence="2" id="KW-1185">Reference proteome</keyword>
<reference evidence="2" key="1">
    <citation type="submission" date="2016-10" db="EMBL/GenBank/DDBJ databases">
        <authorList>
            <person name="Varghese N."/>
            <person name="Submissions S."/>
        </authorList>
    </citation>
    <scope>NUCLEOTIDE SEQUENCE [LARGE SCALE GENOMIC DNA]</scope>
    <source>
        <strain evidence="2">IBRC-M10078</strain>
    </source>
</reference>
<protein>
    <submittedName>
        <fullName evidence="1">Uncharacterized protein</fullName>
    </submittedName>
</protein>
<organism evidence="1 2">
    <name type="scientific">Litchfieldia salsa</name>
    <dbReference type="NCBI Taxonomy" id="930152"/>
    <lineage>
        <taxon>Bacteria</taxon>
        <taxon>Bacillati</taxon>
        <taxon>Bacillota</taxon>
        <taxon>Bacilli</taxon>
        <taxon>Bacillales</taxon>
        <taxon>Bacillaceae</taxon>
        <taxon>Litchfieldia</taxon>
    </lineage>
</organism>
<evidence type="ECO:0000313" key="1">
    <source>
        <dbReference type="EMBL" id="SDP14565.1"/>
    </source>
</evidence>
<gene>
    <name evidence="1" type="ORF">SAMN05216565_101683</name>
</gene>
<dbReference type="RefSeq" id="WP_090849871.1">
    <property type="nucleotide sequence ID" value="NZ_FNJU01000001.1"/>
</dbReference>